<dbReference type="HOGENOM" id="CLU_3419593_0_0_1"/>
<feature type="non-terminal residue" evidence="1">
    <location>
        <position position="1"/>
    </location>
</feature>
<proteinExistence type="predicted"/>
<protein>
    <submittedName>
        <fullName evidence="1">Uncharacterized protein</fullName>
    </submittedName>
</protein>
<reference evidence="1" key="1">
    <citation type="journal article" date="2013" name="Genome Biol.">
        <title>Draft genome of the mountain pine beetle, Dendroctonus ponderosae Hopkins, a major forest pest.</title>
        <authorList>
            <person name="Keeling C.I."/>
            <person name="Yuen M.M."/>
            <person name="Liao N.Y."/>
            <person name="Docking T.R."/>
            <person name="Chan S.K."/>
            <person name="Taylor G.A."/>
            <person name="Palmquist D.L."/>
            <person name="Jackman S.D."/>
            <person name="Nguyen A."/>
            <person name="Li M."/>
            <person name="Henderson H."/>
            <person name="Janes J.K."/>
            <person name="Zhao Y."/>
            <person name="Pandoh P."/>
            <person name="Moore R."/>
            <person name="Sperling F.A."/>
            <person name="Huber D.P."/>
            <person name="Birol I."/>
            <person name="Jones S.J."/>
            <person name="Bohlmann J."/>
        </authorList>
    </citation>
    <scope>NUCLEOTIDE SEQUENCE</scope>
</reference>
<evidence type="ECO:0000313" key="1">
    <source>
        <dbReference type="EMBL" id="ENN79596.1"/>
    </source>
</evidence>
<dbReference type="AlphaFoldDB" id="N6UG48"/>
<dbReference type="EMBL" id="KB740682">
    <property type="protein sequence ID" value="ENN79596.1"/>
    <property type="molecule type" value="Genomic_DNA"/>
</dbReference>
<sequence>MKAVLVSPFKLLYLTEEYFVVFFRI</sequence>
<accession>N6UG48</accession>
<name>N6UG48_DENPD</name>
<gene>
    <name evidence="1" type="ORF">YQE_03959</name>
</gene>
<organism evidence="1">
    <name type="scientific">Dendroctonus ponderosae</name>
    <name type="common">Mountain pine beetle</name>
    <dbReference type="NCBI Taxonomy" id="77166"/>
    <lineage>
        <taxon>Eukaryota</taxon>
        <taxon>Metazoa</taxon>
        <taxon>Ecdysozoa</taxon>
        <taxon>Arthropoda</taxon>
        <taxon>Hexapoda</taxon>
        <taxon>Insecta</taxon>
        <taxon>Pterygota</taxon>
        <taxon>Neoptera</taxon>
        <taxon>Endopterygota</taxon>
        <taxon>Coleoptera</taxon>
        <taxon>Polyphaga</taxon>
        <taxon>Cucujiformia</taxon>
        <taxon>Curculionidae</taxon>
        <taxon>Scolytinae</taxon>
        <taxon>Dendroctonus</taxon>
    </lineage>
</organism>